<evidence type="ECO:0000313" key="8">
    <source>
        <dbReference type="EMBL" id="SIT08758.1"/>
    </source>
</evidence>
<dbReference type="Proteomes" id="UP000238314">
    <property type="component" value="Unassembled WGS sequence"/>
</dbReference>
<accession>A0A1N7PF48</accession>
<dbReference type="AlphaFoldDB" id="A0A1N7PF48"/>
<keyword evidence="3" id="KW-0238">DNA-binding</keyword>
<evidence type="ECO:0000256" key="2">
    <source>
        <dbReference type="ARBA" id="ARBA00022578"/>
    </source>
</evidence>
<dbReference type="EMBL" id="FTOJ01000013">
    <property type="protein sequence ID" value="SIT08758.1"/>
    <property type="molecule type" value="Genomic_DNA"/>
</dbReference>
<dbReference type="STRING" id="551459.SAMN05421796_11311"/>
<dbReference type="InterPro" id="IPR025296">
    <property type="entry name" value="DUF4158"/>
</dbReference>
<dbReference type="GO" id="GO:0004803">
    <property type="term" value="F:transposase activity"/>
    <property type="evidence" value="ECO:0007669"/>
    <property type="project" value="InterPro"/>
</dbReference>
<feature type="domain" description="DUF4158" evidence="6">
    <location>
        <begin position="7"/>
        <end position="170"/>
    </location>
</feature>
<evidence type="ECO:0000259" key="6">
    <source>
        <dbReference type="Pfam" id="PF13700"/>
    </source>
</evidence>
<keyword evidence="4" id="KW-0233">DNA recombination</keyword>
<dbReference type="Pfam" id="PF01526">
    <property type="entry name" value="DDE_Tnp_Tn3"/>
    <property type="match status" value="1"/>
</dbReference>
<dbReference type="Pfam" id="PF13700">
    <property type="entry name" value="DUF4158"/>
    <property type="match status" value="1"/>
</dbReference>
<dbReference type="Proteomes" id="UP000186246">
    <property type="component" value="Unassembled WGS sequence"/>
</dbReference>
<evidence type="ECO:0000256" key="3">
    <source>
        <dbReference type="ARBA" id="ARBA00023125"/>
    </source>
</evidence>
<evidence type="ECO:0000256" key="1">
    <source>
        <dbReference type="ARBA" id="ARBA00009402"/>
    </source>
</evidence>
<keyword evidence="2" id="KW-0815">Transposition</keyword>
<reference evidence="7 11" key="1">
    <citation type="submission" date="2016-11" db="EMBL/GenBank/DDBJ databases">
        <title>Whole genomes of Flavobacteriaceae.</title>
        <authorList>
            <person name="Stine C."/>
            <person name="Li C."/>
            <person name="Tadesse D."/>
        </authorList>
    </citation>
    <scope>NUCLEOTIDE SEQUENCE [LARGE SCALE GENOMIC DNA]</scope>
    <source>
        <strain evidence="7 11">DSM 21068</strain>
    </source>
</reference>
<dbReference type="OrthoDB" id="922297at2"/>
<organism evidence="9 10">
    <name type="scientific">Chryseobacterium piscicola</name>
    <dbReference type="NCBI Taxonomy" id="551459"/>
    <lineage>
        <taxon>Bacteria</taxon>
        <taxon>Pseudomonadati</taxon>
        <taxon>Bacteroidota</taxon>
        <taxon>Flavobacteriia</taxon>
        <taxon>Flavobacteriales</taxon>
        <taxon>Weeksellaceae</taxon>
        <taxon>Chryseobacterium group</taxon>
        <taxon>Chryseobacterium</taxon>
    </lineage>
</organism>
<dbReference type="InterPro" id="IPR002513">
    <property type="entry name" value="Tn3_Tnp_DDE_dom"/>
</dbReference>
<evidence type="ECO:0000313" key="10">
    <source>
        <dbReference type="Proteomes" id="UP000186246"/>
    </source>
</evidence>
<comment type="similarity">
    <text evidence="1">Belongs to the transposase 7 family.</text>
</comment>
<evidence type="ECO:0000256" key="4">
    <source>
        <dbReference type="ARBA" id="ARBA00023172"/>
    </source>
</evidence>
<dbReference type="GO" id="GO:0006313">
    <property type="term" value="P:DNA transposition"/>
    <property type="evidence" value="ECO:0007669"/>
    <property type="project" value="InterPro"/>
</dbReference>
<evidence type="ECO:0000259" key="5">
    <source>
        <dbReference type="Pfam" id="PF01526"/>
    </source>
</evidence>
<reference evidence="9" key="2">
    <citation type="submission" date="2017-01" db="EMBL/GenBank/DDBJ databases">
        <authorList>
            <person name="Mah S.A."/>
            <person name="Swanson W.J."/>
            <person name="Moy G.W."/>
            <person name="Vacquier V.D."/>
        </authorList>
    </citation>
    <scope>NUCLEOTIDE SEQUENCE [LARGE SCALE GENOMIC DNA]</scope>
    <source>
        <strain evidence="9">DSM 21068</strain>
    </source>
</reference>
<evidence type="ECO:0000313" key="7">
    <source>
        <dbReference type="EMBL" id="PQA89965.1"/>
    </source>
</evidence>
<dbReference type="EMBL" id="FTOJ01000013">
    <property type="protein sequence ID" value="SIT08999.1"/>
    <property type="molecule type" value="Genomic_DNA"/>
</dbReference>
<evidence type="ECO:0000313" key="9">
    <source>
        <dbReference type="EMBL" id="SIT08999.1"/>
    </source>
</evidence>
<sequence length="987" mass="113048">MPRKQVLSEFEIKELIKIPETDEELIINYSLSENDFSIIKNHCRTNTNKLGFAVNLSYMRHPGIILAPELYPDRQILQFISSQLGINVLEWENYGKREQTRREYISILQSVYGFRIFTIIDYTVYKGLLQEIALKTDKGFVVAEELVKFLRKNKILLPATGTIERLCSEALINAEKQIYDSLSSSLSNHQKQLLDALLNLQEKSSISQLNWLKQSPQAVNSKFLLMHIKRLKTIKEINLPKDIGKDIHQNRLLKIAREGRQMTPQHLRDFEESRRYATLVAILLETKASIIDEIIEMNDKIIGSLFRYAKNTQTQKMQDSGKSMGEQLGIFFKVGSALLDAKETGEDPFDAVESVISWDALAQSISEAKNLTAKQNFDSLYFISDKYFTIKKYGGEFLKELELRSAPVAEDILKAVGILIDLYEGKIKKLPEKIPSGFIRKRWEELVFTENGIDRKFYELCIFSELKNHLRSGDLWVQGSRQYKDFEDYLIPAGRFVEMKDENQVPLDVALNAEEFLSERMELLSNKIQIVCKLIENNELPESSIINDRIKIKPLENTVPEEVEVLAKKIYSLLPLIKITDLLKEVDQWTGFTDQFIHLKSGNKASDKNLLLTVILSDAINLGLRKMSEASPGTSYAKLSWLQAWHIRDETYSSALAKIINTQSDHSFSSYWGEGKTSSSDGQRFATGSYAQRTGNINPKYGSSPGVQFYTHISDQYAPFHTKVINVGVRDATYVLDGLLYHESELQIEEHYTDTSGFTDHVFALMQLLGFKFAPRIRDLNDKKLFIPETSTSYSALSEHIGGTINSKKIIQNWDEILRLAASIKNGTVTASLIVKKIGSYPRQNGLAVALRELGKIERTLFMLDWYMSPELRRRVTAGLNKGEARNALARAVYFNRFGEVRERSFENQRYKASGLNLVTAAIVLWNTVYIEKAVQHLKEQGEEINEELLQHLSPLGWEHIHLTGDYVWEDRIKFKKGEFRSLRNSL</sequence>
<reference evidence="10" key="3">
    <citation type="submission" date="2017-01" db="EMBL/GenBank/DDBJ databases">
        <authorList>
            <person name="Varghese N."/>
            <person name="Submissions S."/>
        </authorList>
    </citation>
    <scope>NUCLEOTIDE SEQUENCE [LARGE SCALE GENOMIC DNA]</scope>
    <source>
        <strain evidence="10">DSM 21068</strain>
    </source>
</reference>
<protein>
    <submittedName>
        <fullName evidence="9">Transposase and inactivated derivatives, TnpA family</fullName>
    </submittedName>
</protein>
<name>A0A1N7PF48_9FLAO</name>
<gene>
    <name evidence="7" type="ORF">B0A70_15395</name>
    <name evidence="8" type="ORF">SAMN05421796_11311</name>
    <name evidence="9" type="ORF">SAMN05421796_11328</name>
</gene>
<dbReference type="NCBIfam" id="NF033527">
    <property type="entry name" value="transpos_Tn3"/>
    <property type="match status" value="1"/>
</dbReference>
<evidence type="ECO:0000313" key="11">
    <source>
        <dbReference type="Proteomes" id="UP000238314"/>
    </source>
</evidence>
<dbReference type="RefSeq" id="WP_076452844.1">
    <property type="nucleotide sequence ID" value="NZ_FTOJ01000013.1"/>
</dbReference>
<feature type="domain" description="Tn3 transposase DDE" evidence="5">
    <location>
        <begin position="581"/>
        <end position="967"/>
    </location>
</feature>
<dbReference type="EMBL" id="MUGO01000031">
    <property type="protein sequence ID" value="PQA89965.1"/>
    <property type="molecule type" value="Genomic_DNA"/>
</dbReference>
<dbReference type="GO" id="GO:0003677">
    <property type="term" value="F:DNA binding"/>
    <property type="evidence" value="ECO:0007669"/>
    <property type="project" value="UniProtKB-KW"/>
</dbReference>
<keyword evidence="11" id="KW-1185">Reference proteome</keyword>
<proteinExistence type="inferred from homology"/>
<dbReference type="InterPro" id="IPR047653">
    <property type="entry name" value="Tn3-like_transpos"/>
</dbReference>